<dbReference type="InterPro" id="IPR010310">
    <property type="entry name" value="T7SS_ESAT-6-like"/>
</dbReference>
<dbReference type="InterPro" id="IPR036689">
    <property type="entry name" value="ESAT-6-like_sf"/>
</dbReference>
<sequence>MFNFHLFYHILSFNSINPGKNQLLLTTTAKGVVEQLDREIKSVEGWWEGDSARAFVDEFNSLKPSLDKLVECVHNISMQLDKIAEIKEQSERDIASQLRK</sequence>
<dbReference type="Pfam" id="PF06013">
    <property type="entry name" value="WXG100"/>
    <property type="match status" value="1"/>
</dbReference>
<dbReference type="EMBL" id="NEMB01000003">
    <property type="protein sequence ID" value="PQQ65659.1"/>
    <property type="molecule type" value="Genomic_DNA"/>
</dbReference>
<accession>A0A2S8R787</accession>
<organism evidence="2 3">
    <name type="scientific">Acetivibrio saccincola</name>
    <dbReference type="NCBI Taxonomy" id="1677857"/>
    <lineage>
        <taxon>Bacteria</taxon>
        <taxon>Bacillati</taxon>
        <taxon>Bacillota</taxon>
        <taxon>Clostridia</taxon>
        <taxon>Eubacteriales</taxon>
        <taxon>Oscillospiraceae</taxon>
        <taxon>Acetivibrio</taxon>
    </lineage>
</organism>
<protein>
    <recommendedName>
        <fullName evidence="1">ESAT-6-like protein</fullName>
    </recommendedName>
</protein>
<proteinExistence type="inferred from homology"/>
<dbReference type="Gene3D" id="1.10.287.1060">
    <property type="entry name" value="ESAT-6-like"/>
    <property type="match status" value="1"/>
</dbReference>
<evidence type="ECO:0000313" key="2">
    <source>
        <dbReference type="EMBL" id="PQQ65659.1"/>
    </source>
</evidence>
<name>A0A2S8R787_9FIRM</name>
<dbReference type="NCBIfam" id="TIGR03930">
    <property type="entry name" value="WXG100_ESAT6"/>
    <property type="match status" value="1"/>
</dbReference>
<comment type="similarity">
    <text evidence="1">Belongs to the WXG100 family.</text>
</comment>
<dbReference type="SUPFAM" id="SSF140453">
    <property type="entry name" value="EsxAB dimer-like"/>
    <property type="match status" value="1"/>
</dbReference>
<dbReference type="Proteomes" id="UP000239720">
    <property type="component" value="Unassembled WGS sequence"/>
</dbReference>
<gene>
    <name evidence="2" type="ORF">B9R14_01985</name>
</gene>
<evidence type="ECO:0000313" key="3">
    <source>
        <dbReference type="Proteomes" id="UP000239720"/>
    </source>
</evidence>
<dbReference type="AlphaFoldDB" id="A0A2S8R787"/>
<evidence type="ECO:0000256" key="1">
    <source>
        <dbReference type="RuleBase" id="RU362001"/>
    </source>
</evidence>
<comment type="caution">
    <text evidence="2">The sequence shown here is derived from an EMBL/GenBank/DDBJ whole genome shotgun (WGS) entry which is preliminary data.</text>
</comment>
<reference evidence="2 3" key="1">
    <citation type="journal article" date="2018" name="Syst. Appl. Microbiol.">
        <title>Characterization and high-quality draft genome sequence of Herbivorax saccincola A7, an anaerobic, alkaliphilic, thermophilic, cellulolytic, and xylanolytic bacterium.</title>
        <authorList>
            <person name="Aikawa S."/>
            <person name="Baramee S."/>
            <person name="Sermsathanaswadi J."/>
            <person name="Thianheng P."/>
            <person name="Tachaapaikoon C."/>
            <person name="Shikata A."/>
            <person name="Waeonukul R."/>
            <person name="Pason P."/>
            <person name="Ratanakhanokchai K."/>
            <person name="Kosugi A."/>
        </authorList>
    </citation>
    <scope>NUCLEOTIDE SEQUENCE [LARGE SCALE GENOMIC DNA]</scope>
    <source>
        <strain evidence="2 3">A7</strain>
    </source>
</reference>